<dbReference type="Pfam" id="PF21125">
    <property type="entry name" value="MPN_2A_DUB_like"/>
    <property type="match status" value="1"/>
</dbReference>
<name>A0A0L0TCB6_ALLM3</name>
<dbReference type="GO" id="GO:0031593">
    <property type="term" value="F:polyubiquitin modification-dependent protein binding"/>
    <property type="evidence" value="ECO:0007669"/>
    <property type="project" value="TreeGrafter"/>
</dbReference>
<dbReference type="PANTHER" id="PTHR31728">
    <property type="entry name" value="ABRAXAS FAMILY MEMBER"/>
    <property type="match status" value="1"/>
</dbReference>
<evidence type="ECO:0000256" key="1">
    <source>
        <dbReference type="SAM" id="SignalP"/>
    </source>
</evidence>
<keyword evidence="1" id="KW-0732">Signal</keyword>
<organism evidence="2 3">
    <name type="scientific">Allomyces macrogynus (strain ATCC 38327)</name>
    <name type="common">Allomyces javanicus var. macrogynus</name>
    <dbReference type="NCBI Taxonomy" id="578462"/>
    <lineage>
        <taxon>Eukaryota</taxon>
        <taxon>Fungi</taxon>
        <taxon>Fungi incertae sedis</taxon>
        <taxon>Blastocladiomycota</taxon>
        <taxon>Blastocladiomycetes</taxon>
        <taxon>Blastocladiales</taxon>
        <taxon>Blastocladiaceae</taxon>
        <taxon>Allomyces</taxon>
    </lineage>
</organism>
<evidence type="ECO:0000313" key="3">
    <source>
        <dbReference type="Proteomes" id="UP000054350"/>
    </source>
</evidence>
<proteinExistence type="predicted"/>
<dbReference type="OrthoDB" id="5563476at2759"/>
<sequence length="218" mass="24216">MAGLESTALALPGALLSLLIYECTAGIRDGLLFGYIDTTVHTTLRDDTTREERAQETRFVVLDVHTFHTRWYNALGVLDPALLDPVLADMRARHPGCQLIGYFRGRPGAATPSLREQQVWTSLARHVGTMPVFLLLQHDNRDQAHTWMQACYWQHHEQDTPSRIPITLPNLVNSTGQARVPAMVHPDVGEGAIDMAVPVAAAQRMCTETLTEIARLVD</sequence>
<feature type="signal peptide" evidence="1">
    <location>
        <begin position="1"/>
        <end position="25"/>
    </location>
</feature>
<keyword evidence="3" id="KW-1185">Reference proteome</keyword>
<accession>A0A0L0TCB6</accession>
<reference evidence="2 3" key="1">
    <citation type="submission" date="2009-11" db="EMBL/GenBank/DDBJ databases">
        <title>Annotation of Allomyces macrogynus ATCC 38327.</title>
        <authorList>
            <consortium name="The Broad Institute Genome Sequencing Platform"/>
            <person name="Russ C."/>
            <person name="Cuomo C."/>
            <person name="Burger G."/>
            <person name="Gray M.W."/>
            <person name="Holland P.W.H."/>
            <person name="King N."/>
            <person name="Lang F.B.F."/>
            <person name="Roger A.J."/>
            <person name="Ruiz-Trillo I."/>
            <person name="Young S.K."/>
            <person name="Zeng Q."/>
            <person name="Gargeya S."/>
            <person name="Fitzgerald M."/>
            <person name="Haas B."/>
            <person name="Abouelleil A."/>
            <person name="Alvarado L."/>
            <person name="Arachchi H.M."/>
            <person name="Berlin A."/>
            <person name="Chapman S.B."/>
            <person name="Gearin G."/>
            <person name="Goldberg J."/>
            <person name="Griggs A."/>
            <person name="Gujja S."/>
            <person name="Hansen M."/>
            <person name="Heiman D."/>
            <person name="Howarth C."/>
            <person name="Larimer J."/>
            <person name="Lui A."/>
            <person name="MacDonald P.J.P."/>
            <person name="McCowen C."/>
            <person name="Montmayeur A."/>
            <person name="Murphy C."/>
            <person name="Neiman D."/>
            <person name="Pearson M."/>
            <person name="Priest M."/>
            <person name="Roberts A."/>
            <person name="Saif S."/>
            <person name="Shea T."/>
            <person name="Sisk P."/>
            <person name="Stolte C."/>
            <person name="Sykes S."/>
            <person name="Wortman J."/>
            <person name="Nusbaum C."/>
            <person name="Birren B."/>
        </authorList>
    </citation>
    <scope>NUCLEOTIDE SEQUENCE [LARGE SCALE GENOMIC DNA]</scope>
    <source>
        <strain evidence="2 3">ATCC 38327</strain>
    </source>
</reference>
<reference evidence="3" key="2">
    <citation type="submission" date="2009-11" db="EMBL/GenBank/DDBJ databases">
        <title>The Genome Sequence of Allomyces macrogynus strain ATCC 38327.</title>
        <authorList>
            <consortium name="The Broad Institute Genome Sequencing Platform"/>
            <person name="Russ C."/>
            <person name="Cuomo C."/>
            <person name="Shea T."/>
            <person name="Young S.K."/>
            <person name="Zeng Q."/>
            <person name="Koehrsen M."/>
            <person name="Haas B."/>
            <person name="Borodovsky M."/>
            <person name="Guigo R."/>
            <person name="Alvarado L."/>
            <person name="Berlin A."/>
            <person name="Borenstein D."/>
            <person name="Chen Z."/>
            <person name="Engels R."/>
            <person name="Freedman E."/>
            <person name="Gellesch M."/>
            <person name="Goldberg J."/>
            <person name="Griggs A."/>
            <person name="Gujja S."/>
            <person name="Heiman D."/>
            <person name="Hepburn T."/>
            <person name="Howarth C."/>
            <person name="Jen D."/>
            <person name="Larson L."/>
            <person name="Lewis B."/>
            <person name="Mehta T."/>
            <person name="Park D."/>
            <person name="Pearson M."/>
            <person name="Roberts A."/>
            <person name="Saif S."/>
            <person name="Shenoy N."/>
            <person name="Sisk P."/>
            <person name="Stolte C."/>
            <person name="Sykes S."/>
            <person name="Walk T."/>
            <person name="White J."/>
            <person name="Yandava C."/>
            <person name="Burger G."/>
            <person name="Gray M.W."/>
            <person name="Holland P.W.H."/>
            <person name="King N."/>
            <person name="Lang F.B.F."/>
            <person name="Roger A.J."/>
            <person name="Ruiz-Trillo I."/>
            <person name="Lander E."/>
            <person name="Nusbaum C."/>
        </authorList>
    </citation>
    <scope>NUCLEOTIDE SEQUENCE [LARGE SCALE GENOMIC DNA]</scope>
    <source>
        <strain evidence="3">ATCC 38327</strain>
    </source>
</reference>
<dbReference type="InterPro" id="IPR023238">
    <property type="entry name" value="FAM175"/>
</dbReference>
<dbReference type="GO" id="GO:0005634">
    <property type="term" value="C:nucleus"/>
    <property type="evidence" value="ECO:0007669"/>
    <property type="project" value="TreeGrafter"/>
</dbReference>
<gene>
    <name evidence="2" type="ORF">AMAG_16840</name>
</gene>
<dbReference type="EMBL" id="GG745379">
    <property type="protein sequence ID" value="KNE72356.1"/>
    <property type="molecule type" value="Genomic_DNA"/>
</dbReference>
<dbReference type="VEuPathDB" id="FungiDB:AMAG_16840"/>
<dbReference type="PANTHER" id="PTHR31728:SF5">
    <property type="entry name" value="OS07G0540200 PROTEIN"/>
    <property type="match status" value="1"/>
</dbReference>
<feature type="chain" id="PRO_5005548722" evidence="1">
    <location>
        <begin position="26"/>
        <end position="218"/>
    </location>
</feature>
<protein>
    <submittedName>
        <fullName evidence="2">Uncharacterized protein</fullName>
    </submittedName>
</protein>
<dbReference type="AlphaFoldDB" id="A0A0L0TCB6"/>
<evidence type="ECO:0000313" key="2">
    <source>
        <dbReference type="EMBL" id="KNE72356.1"/>
    </source>
</evidence>
<dbReference type="Proteomes" id="UP000054350">
    <property type="component" value="Unassembled WGS sequence"/>
</dbReference>